<protein>
    <submittedName>
        <fullName evidence="2">Uncharacterized protein</fullName>
    </submittedName>
</protein>
<dbReference type="InParanoid" id="A0A1Z5K5U9"/>
<dbReference type="EMBL" id="BDSP01000170">
    <property type="protein sequence ID" value="GAX21630.1"/>
    <property type="molecule type" value="Genomic_DNA"/>
</dbReference>
<evidence type="ECO:0000256" key="1">
    <source>
        <dbReference type="SAM" id="MobiDB-lite"/>
    </source>
</evidence>
<comment type="caution">
    <text evidence="2">The sequence shown here is derived from an EMBL/GenBank/DDBJ whole genome shotgun (WGS) entry which is preliminary data.</text>
</comment>
<dbReference type="Proteomes" id="UP000198406">
    <property type="component" value="Unassembled WGS sequence"/>
</dbReference>
<organism evidence="2 3">
    <name type="scientific">Fistulifera solaris</name>
    <name type="common">Oleaginous diatom</name>
    <dbReference type="NCBI Taxonomy" id="1519565"/>
    <lineage>
        <taxon>Eukaryota</taxon>
        <taxon>Sar</taxon>
        <taxon>Stramenopiles</taxon>
        <taxon>Ochrophyta</taxon>
        <taxon>Bacillariophyta</taxon>
        <taxon>Bacillariophyceae</taxon>
        <taxon>Bacillariophycidae</taxon>
        <taxon>Naviculales</taxon>
        <taxon>Naviculaceae</taxon>
        <taxon>Fistulifera</taxon>
    </lineage>
</organism>
<gene>
    <name evidence="2" type="ORF">FisN_29Hu067</name>
</gene>
<accession>A0A1Z5K5U9</accession>
<evidence type="ECO:0000313" key="2">
    <source>
        <dbReference type="EMBL" id="GAX21630.1"/>
    </source>
</evidence>
<sequence>MNNEKLRDCHSSPDVVTIGMLVSGIWKAKTDCWRPDKQDVERISWGKPAKQKGTGSRGVPHRLNSDERVLFEQARRKGFLEVVGSGWRSERREAPLLNTHRSWCDARGQACLRLHKGLSGAVDTFVLDLSPLRTPEDFESIAEMILKEVEGGKVYFQEDLLETPDAWELQPIYRLPPFRIEWELSRIEAKALGKTMAGWFDTVEGNIATSKKPVGVKHGKGRRHGGYGIG</sequence>
<keyword evidence="3" id="KW-1185">Reference proteome</keyword>
<evidence type="ECO:0000313" key="3">
    <source>
        <dbReference type="Proteomes" id="UP000198406"/>
    </source>
</evidence>
<name>A0A1Z5K5U9_FISSO</name>
<feature type="region of interest" description="Disordered" evidence="1">
    <location>
        <begin position="43"/>
        <end position="62"/>
    </location>
</feature>
<dbReference type="OrthoDB" id="439808at2759"/>
<reference evidence="2 3" key="1">
    <citation type="journal article" date="2015" name="Plant Cell">
        <title>Oil accumulation by the oleaginous diatom Fistulifera solaris as revealed by the genome and transcriptome.</title>
        <authorList>
            <person name="Tanaka T."/>
            <person name="Maeda Y."/>
            <person name="Veluchamy A."/>
            <person name="Tanaka M."/>
            <person name="Abida H."/>
            <person name="Marechal E."/>
            <person name="Bowler C."/>
            <person name="Muto M."/>
            <person name="Sunaga Y."/>
            <person name="Tanaka M."/>
            <person name="Yoshino T."/>
            <person name="Taniguchi T."/>
            <person name="Fukuda Y."/>
            <person name="Nemoto M."/>
            <person name="Matsumoto M."/>
            <person name="Wong P.S."/>
            <person name="Aburatani S."/>
            <person name="Fujibuchi W."/>
        </authorList>
    </citation>
    <scope>NUCLEOTIDE SEQUENCE [LARGE SCALE GENOMIC DNA]</scope>
    <source>
        <strain evidence="2 3">JPCC DA0580</strain>
    </source>
</reference>
<dbReference type="AlphaFoldDB" id="A0A1Z5K5U9"/>
<proteinExistence type="predicted"/>